<dbReference type="InterPro" id="IPR000719">
    <property type="entry name" value="Prot_kinase_dom"/>
</dbReference>
<dbReference type="PROSITE" id="PS50011">
    <property type="entry name" value="PROTEIN_KINASE_DOM"/>
    <property type="match status" value="1"/>
</dbReference>
<evidence type="ECO:0000256" key="2">
    <source>
        <dbReference type="ARBA" id="ARBA00022741"/>
    </source>
</evidence>
<evidence type="ECO:0000256" key="7">
    <source>
        <dbReference type="ARBA" id="ARBA00049014"/>
    </source>
</evidence>
<organism evidence="11 12">
    <name type="scientific">Acrobeloides nanus</name>
    <dbReference type="NCBI Taxonomy" id="290746"/>
    <lineage>
        <taxon>Eukaryota</taxon>
        <taxon>Metazoa</taxon>
        <taxon>Ecdysozoa</taxon>
        <taxon>Nematoda</taxon>
        <taxon>Chromadorea</taxon>
        <taxon>Rhabditida</taxon>
        <taxon>Tylenchina</taxon>
        <taxon>Cephalobomorpha</taxon>
        <taxon>Cephaloboidea</taxon>
        <taxon>Cephalobidae</taxon>
        <taxon>Acrobeloides</taxon>
    </lineage>
</organism>
<dbReference type="WBParaSite" id="ACRNAN_scaffold2874.g7190.t1">
    <property type="protein sequence ID" value="ACRNAN_scaffold2874.g7190.t1"/>
    <property type="gene ID" value="ACRNAN_scaffold2874.g7190"/>
</dbReference>
<keyword evidence="11" id="KW-1185">Reference proteome</keyword>
<name>A0A914DM39_9BILA</name>
<evidence type="ECO:0000313" key="12">
    <source>
        <dbReference type="WBParaSite" id="ACRNAN_scaffold2874.g7190.t1"/>
    </source>
</evidence>
<comment type="catalytic activity">
    <reaction evidence="7">
        <text>L-seryl-[protein] + ATP = O-phospho-L-seryl-[protein] + ADP + H(+)</text>
        <dbReference type="Rhea" id="RHEA:17989"/>
        <dbReference type="Rhea" id="RHEA-COMP:9863"/>
        <dbReference type="Rhea" id="RHEA-COMP:11604"/>
        <dbReference type="ChEBI" id="CHEBI:15378"/>
        <dbReference type="ChEBI" id="CHEBI:29999"/>
        <dbReference type="ChEBI" id="CHEBI:30616"/>
        <dbReference type="ChEBI" id="CHEBI:83421"/>
        <dbReference type="ChEBI" id="CHEBI:456216"/>
        <dbReference type="EC" id="2.7.12.2"/>
    </reaction>
</comment>
<sequence length="165" mass="19012">MHRDVKPSNVLVNKNGEVKLCDFGHAKILELGSMTSSFKCTLQYLPPERFEDDQPEGYDDRTDVWSLGITLVEIAYGDIPYNVKGLRPNEDYAKIRNIIKNANRDEIMSRCFGCYKSHKTLTSLPDLSKKHNIQIMMSSILQFLRNESLISIENDIFQISWDHQA</sequence>
<evidence type="ECO:0000256" key="6">
    <source>
        <dbReference type="ARBA" id="ARBA00038999"/>
    </source>
</evidence>
<dbReference type="Pfam" id="PF00069">
    <property type="entry name" value="Pkinase"/>
    <property type="match status" value="1"/>
</dbReference>
<dbReference type="EC" id="2.7.12.2" evidence="6"/>
<comment type="catalytic activity">
    <reaction evidence="9">
        <text>L-tyrosyl-[protein] + ATP = O-phospho-L-tyrosyl-[protein] + ADP + H(+)</text>
        <dbReference type="Rhea" id="RHEA:10596"/>
        <dbReference type="Rhea" id="RHEA-COMP:10136"/>
        <dbReference type="Rhea" id="RHEA-COMP:20101"/>
        <dbReference type="ChEBI" id="CHEBI:15378"/>
        <dbReference type="ChEBI" id="CHEBI:30616"/>
        <dbReference type="ChEBI" id="CHEBI:46858"/>
        <dbReference type="ChEBI" id="CHEBI:61978"/>
        <dbReference type="ChEBI" id="CHEBI:456216"/>
        <dbReference type="EC" id="2.7.12.2"/>
    </reaction>
</comment>
<dbReference type="Proteomes" id="UP000887540">
    <property type="component" value="Unplaced"/>
</dbReference>
<dbReference type="PANTHER" id="PTHR48013:SF9">
    <property type="entry name" value="DUAL SPECIFICITY MITOGEN-ACTIVATED PROTEIN KINASE KINASE 5"/>
    <property type="match status" value="1"/>
</dbReference>
<dbReference type="AlphaFoldDB" id="A0A914DM39"/>
<dbReference type="PANTHER" id="PTHR48013">
    <property type="entry name" value="DUAL SPECIFICITY MITOGEN-ACTIVATED PROTEIN KINASE KINASE 5-RELATED"/>
    <property type="match status" value="1"/>
</dbReference>
<dbReference type="GO" id="GO:0004708">
    <property type="term" value="F:MAP kinase kinase activity"/>
    <property type="evidence" value="ECO:0007669"/>
    <property type="project" value="UniProtKB-EC"/>
</dbReference>
<comment type="similarity">
    <text evidence="5">Belongs to the protein kinase superfamily. STE Ser/Thr protein kinase family. MAP kinase kinase subfamily.</text>
</comment>
<keyword evidence="3" id="KW-0418">Kinase</keyword>
<keyword evidence="1" id="KW-0808">Transferase</keyword>
<evidence type="ECO:0000256" key="9">
    <source>
        <dbReference type="ARBA" id="ARBA00051693"/>
    </source>
</evidence>
<dbReference type="InterPro" id="IPR011009">
    <property type="entry name" value="Kinase-like_dom_sf"/>
</dbReference>
<keyword evidence="2" id="KW-0547">Nucleotide-binding</keyword>
<evidence type="ECO:0000256" key="8">
    <source>
        <dbReference type="ARBA" id="ARBA00049299"/>
    </source>
</evidence>
<evidence type="ECO:0000256" key="5">
    <source>
        <dbReference type="ARBA" id="ARBA00038035"/>
    </source>
</evidence>
<proteinExistence type="inferred from homology"/>
<evidence type="ECO:0000256" key="4">
    <source>
        <dbReference type="ARBA" id="ARBA00022840"/>
    </source>
</evidence>
<evidence type="ECO:0000256" key="3">
    <source>
        <dbReference type="ARBA" id="ARBA00022777"/>
    </source>
</evidence>
<dbReference type="SMART" id="SM00220">
    <property type="entry name" value="S_TKc"/>
    <property type="match status" value="1"/>
</dbReference>
<evidence type="ECO:0000313" key="11">
    <source>
        <dbReference type="Proteomes" id="UP000887540"/>
    </source>
</evidence>
<reference evidence="12" key="1">
    <citation type="submission" date="2022-11" db="UniProtKB">
        <authorList>
            <consortium name="WormBaseParasite"/>
        </authorList>
    </citation>
    <scope>IDENTIFICATION</scope>
</reference>
<dbReference type="SUPFAM" id="SSF56112">
    <property type="entry name" value="Protein kinase-like (PK-like)"/>
    <property type="match status" value="1"/>
</dbReference>
<feature type="domain" description="Protein kinase" evidence="10">
    <location>
        <begin position="1"/>
        <end position="165"/>
    </location>
</feature>
<dbReference type="Gene3D" id="1.10.510.10">
    <property type="entry name" value="Transferase(Phosphotransferase) domain 1"/>
    <property type="match status" value="1"/>
</dbReference>
<keyword evidence="4" id="KW-0067">ATP-binding</keyword>
<dbReference type="GO" id="GO:0005524">
    <property type="term" value="F:ATP binding"/>
    <property type="evidence" value="ECO:0007669"/>
    <property type="project" value="UniProtKB-KW"/>
</dbReference>
<protein>
    <recommendedName>
        <fullName evidence="6">mitogen-activated protein kinase kinase</fullName>
        <ecNumber evidence="6">2.7.12.2</ecNumber>
    </recommendedName>
</protein>
<accession>A0A914DM39</accession>
<evidence type="ECO:0000256" key="1">
    <source>
        <dbReference type="ARBA" id="ARBA00022679"/>
    </source>
</evidence>
<comment type="catalytic activity">
    <reaction evidence="8">
        <text>L-threonyl-[protein] + ATP = O-phospho-L-threonyl-[protein] + ADP + H(+)</text>
        <dbReference type="Rhea" id="RHEA:46608"/>
        <dbReference type="Rhea" id="RHEA-COMP:11060"/>
        <dbReference type="Rhea" id="RHEA-COMP:11605"/>
        <dbReference type="ChEBI" id="CHEBI:15378"/>
        <dbReference type="ChEBI" id="CHEBI:30013"/>
        <dbReference type="ChEBI" id="CHEBI:30616"/>
        <dbReference type="ChEBI" id="CHEBI:61977"/>
        <dbReference type="ChEBI" id="CHEBI:456216"/>
        <dbReference type="EC" id="2.7.12.2"/>
    </reaction>
</comment>
<evidence type="ECO:0000259" key="10">
    <source>
        <dbReference type="PROSITE" id="PS50011"/>
    </source>
</evidence>